<dbReference type="OrthoDB" id="9792678at2"/>
<evidence type="ECO:0000313" key="1">
    <source>
        <dbReference type="EMBL" id="KIX13681.1"/>
    </source>
</evidence>
<evidence type="ECO:0008006" key="3">
    <source>
        <dbReference type="Google" id="ProtNLM"/>
    </source>
</evidence>
<keyword evidence="2" id="KW-1185">Reference proteome</keyword>
<proteinExistence type="predicted"/>
<sequence>MVSKKMNLTLNTQNGSQELSLELKRLIVAGWVGKDKEALMAHIKELGELGVPAPSRTPTYMNLSPENLTTADQMDVVAPESSGEVECVLFKSGGKVYMGVGSDHTDRDFEQYGIPASKQMCAKPVAPTVWALDEVKDHLDKIILRSYMTVKGERKLYQEGPLGDNLSVLEILEEIPTEDGLGLDDFALYCGTFAAIGGIAYGELFEFEMEDPILNRKITHSYGISVLPQYL</sequence>
<dbReference type="PATRIC" id="fig|1429043.3.peg.2532"/>
<dbReference type="InParanoid" id="A0A0D2JD65"/>
<organism evidence="1 2">
    <name type="scientific">Dethiosulfatarculus sandiegensis</name>
    <dbReference type="NCBI Taxonomy" id="1429043"/>
    <lineage>
        <taxon>Bacteria</taxon>
        <taxon>Pseudomonadati</taxon>
        <taxon>Thermodesulfobacteriota</taxon>
        <taxon>Desulfarculia</taxon>
        <taxon>Desulfarculales</taxon>
        <taxon>Desulfarculaceae</taxon>
        <taxon>Dethiosulfatarculus</taxon>
    </lineage>
</organism>
<gene>
    <name evidence="1" type="ORF">X474_11895</name>
</gene>
<dbReference type="EMBL" id="AZAC01000014">
    <property type="protein sequence ID" value="KIX13681.1"/>
    <property type="molecule type" value="Genomic_DNA"/>
</dbReference>
<dbReference type="SUPFAM" id="SSF56529">
    <property type="entry name" value="FAH"/>
    <property type="match status" value="1"/>
</dbReference>
<dbReference type="RefSeq" id="WP_044348770.1">
    <property type="nucleotide sequence ID" value="NZ_AZAC01000014.1"/>
</dbReference>
<dbReference type="GO" id="GO:0003824">
    <property type="term" value="F:catalytic activity"/>
    <property type="evidence" value="ECO:0007669"/>
    <property type="project" value="InterPro"/>
</dbReference>
<comment type="caution">
    <text evidence="1">The sequence shown here is derived from an EMBL/GenBank/DDBJ whole genome shotgun (WGS) entry which is preliminary data.</text>
</comment>
<dbReference type="InterPro" id="IPR021269">
    <property type="entry name" value="DUF2848"/>
</dbReference>
<dbReference type="InterPro" id="IPR036663">
    <property type="entry name" value="Fumarylacetoacetase_C_sf"/>
</dbReference>
<evidence type="ECO:0000313" key="2">
    <source>
        <dbReference type="Proteomes" id="UP000032233"/>
    </source>
</evidence>
<name>A0A0D2JD65_9BACT</name>
<dbReference type="Proteomes" id="UP000032233">
    <property type="component" value="Unassembled WGS sequence"/>
</dbReference>
<reference evidence="1 2" key="1">
    <citation type="submission" date="2013-11" db="EMBL/GenBank/DDBJ databases">
        <title>Metagenomic analysis of a methanogenic consortium involved in long chain n-alkane degradation.</title>
        <authorList>
            <person name="Davidova I.A."/>
            <person name="Callaghan A.V."/>
            <person name="Wawrik B."/>
            <person name="Pruitt S."/>
            <person name="Marks C."/>
            <person name="Duncan K.E."/>
            <person name="Suflita J.M."/>
        </authorList>
    </citation>
    <scope>NUCLEOTIDE SEQUENCE [LARGE SCALE GENOMIC DNA]</scope>
    <source>
        <strain evidence="1 2">SPR</strain>
    </source>
</reference>
<dbReference type="AlphaFoldDB" id="A0A0D2JD65"/>
<protein>
    <recommendedName>
        <fullName evidence="3">DUF2848 domain-containing protein</fullName>
    </recommendedName>
</protein>
<dbReference type="STRING" id="1429043.X474_11895"/>
<accession>A0A0D2JD65</accession>
<dbReference type="Pfam" id="PF11010">
    <property type="entry name" value="DUF2848"/>
    <property type="match status" value="1"/>
</dbReference>